<reference evidence="2 3" key="1">
    <citation type="submission" date="2022-06" db="EMBL/GenBank/DDBJ databases">
        <title>Leptospira isolates from biofilms formed at urban environments.</title>
        <authorList>
            <person name="Ribeiro P.S."/>
            <person name="Sousa T."/>
            <person name="Carvalho N."/>
            <person name="Aburjaile F."/>
            <person name="Neves F."/>
            <person name="Oliveira D."/>
            <person name="Blanco L."/>
            <person name="Lima J."/>
            <person name="Costa F."/>
            <person name="Brenig B."/>
            <person name="Soares S."/>
            <person name="Ramos R."/>
            <person name="Goes-Neto A."/>
            <person name="Matiuzzi M."/>
            <person name="Azevedo V."/>
            <person name="Ristow P."/>
        </authorList>
    </citation>
    <scope>NUCLEOTIDE SEQUENCE [LARGE SCALE GENOMIC DNA]</scope>
    <source>
        <strain evidence="2 3">VSF14</strain>
    </source>
</reference>
<feature type="transmembrane region" description="Helical" evidence="1">
    <location>
        <begin position="38"/>
        <end position="65"/>
    </location>
</feature>
<proteinExistence type="predicted"/>
<evidence type="ECO:0008006" key="4">
    <source>
        <dbReference type="Google" id="ProtNLM"/>
    </source>
</evidence>
<keyword evidence="1" id="KW-1133">Transmembrane helix</keyword>
<keyword evidence="1" id="KW-0812">Transmembrane</keyword>
<evidence type="ECO:0000313" key="3">
    <source>
        <dbReference type="Proteomes" id="UP001208794"/>
    </source>
</evidence>
<keyword evidence="1" id="KW-0472">Membrane</keyword>
<gene>
    <name evidence="2" type="ORF">ND855_07190</name>
</gene>
<sequence length="74" mass="8546">MKKIEHLNSLYYMIKGAKLGFDTYKNSVKWDRHLVRPLIALTYGMIALVFSILVNIGISIINLFAEETDTEKKQ</sequence>
<organism evidence="2 3">
    <name type="scientific">Leptospira paudalimensis</name>
    <dbReference type="NCBI Taxonomy" id="2950024"/>
    <lineage>
        <taxon>Bacteria</taxon>
        <taxon>Pseudomonadati</taxon>
        <taxon>Spirochaetota</taxon>
        <taxon>Spirochaetia</taxon>
        <taxon>Leptospirales</taxon>
        <taxon>Leptospiraceae</taxon>
        <taxon>Leptospira</taxon>
    </lineage>
</organism>
<keyword evidence="3" id="KW-1185">Reference proteome</keyword>
<dbReference type="RefSeq" id="WP_265357779.1">
    <property type="nucleotide sequence ID" value="NZ_JAMQPR010000001.1"/>
</dbReference>
<dbReference type="EMBL" id="JAMQPR010000001">
    <property type="protein sequence ID" value="MCW7503904.1"/>
    <property type="molecule type" value="Genomic_DNA"/>
</dbReference>
<comment type="caution">
    <text evidence="2">The sequence shown here is derived from an EMBL/GenBank/DDBJ whole genome shotgun (WGS) entry which is preliminary data.</text>
</comment>
<name>A0ABT3M685_9LEPT</name>
<evidence type="ECO:0000256" key="1">
    <source>
        <dbReference type="SAM" id="Phobius"/>
    </source>
</evidence>
<dbReference type="Proteomes" id="UP001208794">
    <property type="component" value="Unassembled WGS sequence"/>
</dbReference>
<evidence type="ECO:0000313" key="2">
    <source>
        <dbReference type="EMBL" id="MCW7503904.1"/>
    </source>
</evidence>
<accession>A0ABT3M685</accession>
<protein>
    <recommendedName>
        <fullName evidence="4">DUF2970 domain-containing protein</fullName>
    </recommendedName>
</protein>